<feature type="domain" description="Response regulatory" evidence="8">
    <location>
        <begin position="6"/>
        <end position="119"/>
    </location>
</feature>
<keyword evidence="4 7" id="KW-0238">DNA-binding</keyword>
<evidence type="ECO:0000313" key="11">
    <source>
        <dbReference type="Proteomes" id="UP000215405"/>
    </source>
</evidence>
<dbReference type="Proteomes" id="UP000215405">
    <property type="component" value="Unassembled WGS sequence"/>
</dbReference>
<evidence type="ECO:0000259" key="9">
    <source>
        <dbReference type="PROSITE" id="PS51755"/>
    </source>
</evidence>
<dbReference type="PROSITE" id="PS51755">
    <property type="entry name" value="OMPR_PHOB"/>
    <property type="match status" value="1"/>
</dbReference>
<dbReference type="Pfam" id="PF00072">
    <property type="entry name" value="Response_reg"/>
    <property type="match status" value="1"/>
</dbReference>
<dbReference type="EMBL" id="NBYO01000002">
    <property type="protein sequence ID" value="OXT00790.1"/>
    <property type="molecule type" value="Genomic_DNA"/>
</dbReference>
<evidence type="ECO:0000256" key="1">
    <source>
        <dbReference type="ARBA" id="ARBA00022553"/>
    </source>
</evidence>
<feature type="domain" description="OmpR/PhoB-type" evidence="9">
    <location>
        <begin position="139"/>
        <end position="239"/>
    </location>
</feature>
<organism evidence="10 11">
    <name type="scientific">Notoacmeibacter marinus</name>
    <dbReference type="NCBI Taxonomy" id="1876515"/>
    <lineage>
        <taxon>Bacteria</taxon>
        <taxon>Pseudomonadati</taxon>
        <taxon>Pseudomonadota</taxon>
        <taxon>Alphaproteobacteria</taxon>
        <taxon>Hyphomicrobiales</taxon>
        <taxon>Notoacmeibacteraceae</taxon>
        <taxon>Notoacmeibacter</taxon>
    </lineage>
</organism>
<dbReference type="Gene3D" id="3.40.50.2300">
    <property type="match status" value="1"/>
</dbReference>
<sequence>MSGENLIYLLEDERDLADVFRRALEEAGMEVRHYQRLSAFRTALGDETPSLCIIDLGLPDGDGLSILGERLGAAAIPTVVVSGRGTLDDRLKGLEQGADDYLPKPVEPAELVARVKSVLRRARHVALPAETEGGSGGKHAVARFAGWQADFTTYELTGPDGRVQSLSKAEAEILRAFLNASGRVITRDFLLERLFASGEEPFDRSVDVRVSRLRKKLNDTPKTSNLIRTVYGAGYVFASPVEWAGP</sequence>
<dbReference type="Gene3D" id="1.10.10.10">
    <property type="entry name" value="Winged helix-like DNA-binding domain superfamily/Winged helix DNA-binding domain"/>
    <property type="match status" value="1"/>
</dbReference>
<dbReference type="Gene3D" id="6.10.250.690">
    <property type="match status" value="1"/>
</dbReference>
<dbReference type="PANTHER" id="PTHR48111:SF4">
    <property type="entry name" value="DNA-BINDING DUAL TRANSCRIPTIONAL REGULATOR OMPR"/>
    <property type="match status" value="1"/>
</dbReference>
<dbReference type="CDD" id="cd00383">
    <property type="entry name" value="trans_reg_C"/>
    <property type="match status" value="1"/>
</dbReference>
<dbReference type="InterPro" id="IPR036388">
    <property type="entry name" value="WH-like_DNA-bd_sf"/>
</dbReference>
<dbReference type="SMART" id="SM00862">
    <property type="entry name" value="Trans_reg_C"/>
    <property type="match status" value="1"/>
</dbReference>
<dbReference type="InterPro" id="IPR039420">
    <property type="entry name" value="WalR-like"/>
</dbReference>
<accession>A0A231UY24</accession>
<feature type="modified residue" description="4-aspartylphosphate" evidence="6">
    <location>
        <position position="55"/>
    </location>
</feature>
<evidence type="ECO:0000256" key="3">
    <source>
        <dbReference type="ARBA" id="ARBA00023015"/>
    </source>
</evidence>
<dbReference type="GO" id="GO:0032993">
    <property type="term" value="C:protein-DNA complex"/>
    <property type="evidence" value="ECO:0007669"/>
    <property type="project" value="TreeGrafter"/>
</dbReference>
<dbReference type="SMART" id="SM00448">
    <property type="entry name" value="REC"/>
    <property type="match status" value="1"/>
</dbReference>
<evidence type="ECO:0000256" key="2">
    <source>
        <dbReference type="ARBA" id="ARBA00023012"/>
    </source>
</evidence>
<evidence type="ECO:0000256" key="5">
    <source>
        <dbReference type="ARBA" id="ARBA00023163"/>
    </source>
</evidence>
<dbReference type="AlphaFoldDB" id="A0A231UY24"/>
<keyword evidence="1 6" id="KW-0597">Phosphoprotein</keyword>
<keyword evidence="11" id="KW-1185">Reference proteome</keyword>
<evidence type="ECO:0000313" key="10">
    <source>
        <dbReference type="EMBL" id="OXT00790.1"/>
    </source>
</evidence>
<dbReference type="PANTHER" id="PTHR48111">
    <property type="entry name" value="REGULATOR OF RPOS"/>
    <property type="match status" value="1"/>
</dbReference>
<proteinExistence type="predicted"/>
<dbReference type="SUPFAM" id="SSF52172">
    <property type="entry name" value="CheY-like"/>
    <property type="match status" value="1"/>
</dbReference>
<dbReference type="GO" id="GO:0006355">
    <property type="term" value="P:regulation of DNA-templated transcription"/>
    <property type="evidence" value="ECO:0007669"/>
    <property type="project" value="InterPro"/>
</dbReference>
<comment type="caution">
    <text evidence="10">The sequence shown here is derived from an EMBL/GenBank/DDBJ whole genome shotgun (WGS) entry which is preliminary data.</text>
</comment>
<dbReference type="SUPFAM" id="SSF46894">
    <property type="entry name" value="C-terminal effector domain of the bipartite response regulators"/>
    <property type="match status" value="1"/>
</dbReference>
<dbReference type="GO" id="GO:0000156">
    <property type="term" value="F:phosphorelay response regulator activity"/>
    <property type="evidence" value="ECO:0007669"/>
    <property type="project" value="TreeGrafter"/>
</dbReference>
<dbReference type="GO" id="GO:0000976">
    <property type="term" value="F:transcription cis-regulatory region binding"/>
    <property type="evidence" value="ECO:0007669"/>
    <property type="project" value="TreeGrafter"/>
</dbReference>
<dbReference type="InterPro" id="IPR001789">
    <property type="entry name" value="Sig_transdc_resp-reg_receiver"/>
</dbReference>
<reference evidence="11" key="1">
    <citation type="journal article" date="2017" name="Int. J. Syst. Evol. Microbiol.">
        <title>Notoacmeibacter marinus gen. nov., sp. nov., isolated from the gut of a limpet and proposal of Notoacmeibacteraceae fam. nov. in the order Rhizobiales of the class Alphaproteobacteria.</title>
        <authorList>
            <person name="Huang Z."/>
            <person name="Guo F."/>
            <person name="Lai Q."/>
        </authorList>
    </citation>
    <scope>NUCLEOTIDE SEQUENCE [LARGE SCALE GENOMIC DNA]</scope>
    <source>
        <strain evidence="11">XMTR2A4</strain>
    </source>
</reference>
<keyword evidence="2" id="KW-0902">Two-component regulatory system</keyword>
<gene>
    <name evidence="10" type="ORF">B7H23_11985</name>
</gene>
<dbReference type="RefSeq" id="WP_094077608.1">
    <property type="nucleotide sequence ID" value="NZ_NBYO01000002.1"/>
</dbReference>
<feature type="DNA-binding region" description="OmpR/PhoB-type" evidence="7">
    <location>
        <begin position="139"/>
        <end position="239"/>
    </location>
</feature>
<evidence type="ECO:0000256" key="4">
    <source>
        <dbReference type="ARBA" id="ARBA00023125"/>
    </source>
</evidence>
<dbReference type="PROSITE" id="PS50110">
    <property type="entry name" value="RESPONSE_REGULATORY"/>
    <property type="match status" value="1"/>
</dbReference>
<dbReference type="GO" id="GO:0005829">
    <property type="term" value="C:cytosol"/>
    <property type="evidence" value="ECO:0007669"/>
    <property type="project" value="TreeGrafter"/>
</dbReference>
<evidence type="ECO:0000256" key="6">
    <source>
        <dbReference type="PROSITE-ProRule" id="PRU00169"/>
    </source>
</evidence>
<keyword evidence="3" id="KW-0805">Transcription regulation</keyword>
<evidence type="ECO:0000259" key="8">
    <source>
        <dbReference type="PROSITE" id="PS50110"/>
    </source>
</evidence>
<dbReference type="InterPro" id="IPR011006">
    <property type="entry name" value="CheY-like_superfamily"/>
</dbReference>
<protein>
    <recommendedName>
        <fullName evidence="12">DNA-binding response regulator</fullName>
    </recommendedName>
</protein>
<dbReference type="Pfam" id="PF00486">
    <property type="entry name" value="Trans_reg_C"/>
    <property type="match status" value="1"/>
</dbReference>
<keyword evidence="5" id="KW-0804">Transcription</keyword>
<dbReference type="InterPro" id="IPR001867">
    <property type="entry name" value="OmpR/PhoB-type_DNA-bd"/>
</dbReference>
<dbReference type="InterPro" id="IPR016032">
    <property type="entry name" value="Sig_transdc_resp-reg_C-effctor"/>
</dbReference>
<evidence type="ECO:0000256" key="7">
    <source>
        <dbReference type="PROSITE-ProRule" id="PRU01091"/>
    </source>
</evidence>
<name>A0A231UY24_9HYPH</name>
<evidence type="ECO:0008006" key="12">
    <source>
        <dbReference type="Google" id="ProtNLM"/>
    </source>
</evidence>